<dbReference type="PANTHER" id="PTHR12220:SF13">
    <property type="entry name" value="LARGE RIBOSOMAL SUBUNIT PROTEIN UL16M"/>
    <property type="match status" value="1"/>
</dbReference>
<dbReference type="PROSITE" id="PS00701">
    <property type="entry name" value="RIBOSOMAL_L16_2"/>
    <property type="match status" value="1"/>
</dbReference>
<evidence type="ECO:0000313" key="10">
    <source>
        <dbReference type="EMBL" id="QDU68832.1"/>
    </source>
</evidence>
<protein>
    <recommendedName>
        <fullName evidence="6 7">Large ribosomal subunit protein uL16</fullName>
    </recommendedName>
</protein>
<keyword evidence="4 7" id="KW-0689">Ribosomal protein</keyword>
<dbReference type="InterPro" id="IPR047873">
    <property type="entry name" value="Ribosomal_uL16"/>
</dbReference>
<dbReference type="Proteomes" id="UP000316921">
    <property type="component" value="Chromosome"/>
</dbReference>
<keyword evidence="3 7" id="KW-0699">rRNA-binding</keyword>
<dbReference type="GO" id="GO:0000049">
    <property type="term" value="F:tRNA binding"/>
    <property type="evidence" value="ECO:0007669"/>
    <property type="project" value="UniProtKB-KW"/>
</dbReference>
<dbReference type="GO" id="GO:0019843">
    <property type="term" value="F:rRNA binding"/>
    <property type="evidence" value="ECO:0007669"/>
    <property type="project" value="UniProtKB-UniRule"/>
</dbReference>
<keyword evidence="5 7" id="KW-0687">Ribonucleoprotein</keyword>
<evidence type="ECO:0000256" key="6">
    <source>
        <dbReference type="ARBA" id="ARBA00035198"/>
    </source>
</evidence>
<dbReference type="GO" id="GO:0022625">
    <property type="term" value="C:cytosolic large ribosomal subunit"/>
    <property type="evidence" value="ECO:0007669"/>
    <property type="project" value="TreeGrafter"/>
</dbReference>
<dbReference type="InterPro" id="IPR036920">
    <property type="entry name" value="Ribosomal_uL16_sf"/>
</dbReference>
<dbReference type="SUPFAM" id="SSF54686">
    <property type="entry name" value="Ribosomal protein L16p/L10e"/>
    <property type="match status" value="1"/>
</dbReference>
<dbReference type="NCBIfam" id="TIGR01164">
    <property type="entry name" value="rplP_bact"/>
    <property type="match status" value="1"/>
</dbReference>
<dbReference type="AlphaFoldDB" id="A0A518BPC7"/>
<dbReference type="Pfam" id="PF00252">
    <property type="entry name" value="Ribosomal_L16"/>
    <property type="match status" value="1"/>
</dbReference>
<organism evidence="10 11">
    <name type="scientific">Engelhardtia mirabilis</name>
    <dbReference type="NCBI Taxonomy" id="2528011"/>
    <lineage>
        <taxon>Bacteria</taxon>
        <taxon>Pseudomonadati</taxon>
        <taxon>Planctomycetota</taxon>
        <taxon>Planctomycetia</taxon>
        <taxon>Planctomycetia incertae sedis</taxon>
        <taxon>Engelhardtia</taxon>
    </lineage>
</organism>
<keyword evidence="7 9" id="KW-0694">RNA-binding</keyword>
<dbReference type="GO" id="GO:0003735">
    <property type="term" value="F:structural constituent of ribosome"/>
    <property type="evidence" value="ECO:0007669"/>
    <property type="project" value="InterPro"/>
</dbReference>
<dbReference type="EMBL" id="CP036287">
    <property type="protein sequence ID" value="QDU68832.1"/>
    <property type="molecule type" value="Genomic_DNA"/>
</dbReference>
<evidence type="ECO:0000256" key="2">
    <source>
        <dbReference type="ARBA" id="ARBA00022555"/>
    </source>
</evidence>
<dbReference type="KEGG" id="pbap:Pla133_39380"/>
<evidence type="ECO:0000313" key="11">
    <source>
        <dbReference type="Proteomes" id="UP000316921"/>
    </source>
</evidence>
<dbReference type="HAMAP" id="MF_01342">
    <property type="entry name" value="Ribosomal_uL16"/>
    <property type="match status" value="1"/>
</dbReference>
<keyword evidence="2 7" id="KW-0820">tRNA-binding</keyword>
<reference evidence="10 11" key="1">
    <citation type="submission" date="2019-02" db="EMBL/GenBank/DDBJ databases">
        <title>Deep-cultivation of Planctomycetes and their phenomic and genomic characterization uncovers novel biology.</title>
        <authorList>
            <person name="Wiegand S."/>
            <person name="Jogler M."/>
            <person name="Boedeker C."/>
            <person name="Pinto D."/>
            <person name="Vollmers J."/>
            <person name="Rivas-Marin E."/>
            <person name="Kohn T."/>
            <person name="Peeters S.H."/>
            <person name="Heuer A."/>
            <person name="Rast P."/>
            <person name="Oberbeckmann S."/>
            <person name="Bunk B."/>
            <person name="Jeske O."/>
            <person name="Meyerdierks A."/>
            <person name="Storesund J.E."/>
            <person name="Kallscheuer N."/>
            <person name="Luecker S."/>
            <person name="Lage O.M."/>
            <person name="Pohl T."/>
            <person name="Merkel B.J."/>
            <person name="Hornburger P."/>
            <person name="Mueller R.-W."/>
            <person name="Bruemmer F."/>
            <person name="Labrenz M."/>
            <person name="Spormann A.M."/>
            <person name="Op den Camp H."/>
            <person name="Overmann J."/>
            <person name="Amann R."/>
            <person name="Jetten M.S.M."/>
            <person name="Mascher T."/>
            <person name="Medema M.H."/>
            <person name="Devos D.P."/>
            <person name="Kaster A.-K."/>
            <person name="Ovreas L."/>
            <person name="Rohde M."/>
            <person name="Galperin M.Y."/>
            <person name="Jogler C."/>
        </authorList>
    </citation>
    <scope>NUCLEOTIDE SEQUENCE [LARGE SCALE GENOMIC DNA]</scope>
    <source>
        <strain evidence="10 11">Pla133</strain>
    </source>
</reference>
<dbReference type="FunFam" id="3.90.1170.10:FF:000001">
    <property type="entry name" value="50S ribosomal protein L16"/>
    <property type="match status" value="1"/>
</dbReference>
<comment type="function">
    <text evidence="7 9">Binds 23S rRNA and is also seen to make contacts with the A and possibly P site tRNAs.</text>
</comment>
<name>A0A518BPC7_9BACT</name>
<evidence type="ECO:0000256" key="7">
    <source>
        <dbReference type="HAMAP-Rule" id="MF_01342"/>
    </source>
</evidence>
<dbReference type="InterPro" id="IPR020798">
    <property type="entry name" value="Ribosomal_uL16_CS"/>
</dbReference>
<accession>A0A518BPC7</accession>
<dbReference type="RefSeq" id="WP_145068178.1">
    <property type="nucleotide sequence ID" value="NZ_CP036287.1"/>
</dbReference>
<comment type="similarity">
    <text evidence="1 7 8">Belongs to the universal ribosomal protein uL16 family.</text>
</comment>
<dbReference type="PANTHER" id="PTHR12220">
    <property type="entry name" value="50S/60S RIBOSOMAL PROTEIN L16"/>
    <property type="match status" value="1"/>
</dbReference>
<evidence type="ECO:0000256" key="4">
    <source>
        <dbReference type="ARBA" id="ARBA00022980"/>
    </source>
</evidence>
<dbReference type="GO" id="GO:0006412">
    <property type="term" value="P:translation"/>
    <property type="evidence" value="ECO:0007669"/>
    <property type="project" value="UniProtKB-UniRule"/>
</dbReference>
<comment type="subunit">
    <text evidence="7 9">Part of the 50S ribosomal subunit.</text>
</comment>
<evidence type="ECO:0000256" key="3">
    <source>
        <dbReference type="ARBA" id="ARBA00022730"/>
    </source>
</evidence>
<proteinExistence type="inferred from homology"/>
<keyword evidence="11" id="KW-1185">Reference proteome</keyword>
<dbReference type="PRINTS" id="PR00060">
    <property type="entry name" value="RIBOSOMALL16"/>
</dbReference>
<evidence type="ECO:0000256" key="1">
    <source>
        <dbReference type="ARBA" id="ARBA00008931"/>
    </source>
</evidence>
<gene>
    <name evidence="7 10" type="primary">rplP</name>
    <name evidence="10" type="ORF">Pla133_39380</name>
</gene>
<evidence type="ECO:0000256" key="8">
    <source>
        <dbReference type="RuleBase" id="RU004413"/>
    </source>
</evidence>
<dbReference type="InterPro" id="IPR000114">
    <property type="entry name" value="Ribosomal_uL16_bact-type"/>
</dbReference>
<dbReference type="CDD" id="cd01433">
    <property type="entry name" value="Ribosomal_L16_L10e"/>
    <property type="match status" value="1"/>
</dbReference>
<dbReference type="InterPro" id="IPR016180">
    <property type="entry name" value="Ribosomal_uL16_dom"/>
</dbReference>
<evidence type="ECO:0000256" key="5">
    <source>
        <dbReference type="ARBA" id="ARBA00023274"/>
    </source>
</evidence>
<sequence>MALMPKRSKYRKSFRGRVKGFATRGNRVSFGEFGLQALDAAWITGRQIEAGRVAANRATGGAAKIWIRVFPHKPISAKPAETRMGKGKGDVDFWAAVVKPGTILYELGGVPEEKAKLAFKRVAHKMPIKVRMVRRLPTH</sequence>
<evidence type="ECO:0000256" key="9">
    <source>
        <dbReference type="RuleBase" id="RU004414"/>
    </source>
</evidence>
<dbReference type="Gene3D" id="3.90.1170.10">
    <property type="entry name" value="Ribosomal protein L10e/L16"/>
    <property type="match status" value="1"/>
</dbReference>